<name>A0AAF3J654_9BILA</name>
<evidence type="ECO:0000313" key="2">
    <source>
        <dbReference type="Proteomes" id="UP000887575"/>
    </source>
</evidence>
<accession>A0AAF3J654</accession>
<proteinExistence type="predicted"/>
<protein>
    <submittedName>
        <fullName evidence="3">Uncharacterized protein</fullName>
    </submittedName>
</protein>
<feature type="region of interest" description="Disordered" evidence="1">
    <location>
        <begin position="44"/>
        <end position="89"/>
    </location>
</feature>
<dbReference type="WBParaSite" id="MBELARI_LOCUS18622">
    <property type="protein sequence ID" value="MBELARI_LOCUS18622"/>
    <property type="gene ID" value="MBELARI_LOCUS18622"/>
</dbReference>
<feature type="compositionally biased region" description="Basic and acidic residues" evidence="1">
    <location>
        <begin position="282"/>
        <end position="296"/>
    </location>
</feature>
<keyword evidence="2" id="KW-1185">Reference proteome</keyword>
<evidence type="ECO:0000256" key="1">
    <source>
        <dbReference type="SAM" id="MobiDB-lite"/>
    </source>
</evidence>
<dbReference type="Proteomes" id="UP000887575">
    <property type="component" value="Unassembled WGS sequence"/>
</dbReference>
<dbReference type="AlphaFoldDB" id="A0AAF3J654"/>
<evidence type="ECO:0000313" key="3">
    <source>
        <dbReference type="WBParaSite" id="MBELARI_LOCUS18622"/>
    </source>
</evidence>
<feature type="compositionally biased region" description="Polar residues" evidence="1">
    <location>
        <begin position="297"/>
        <end position="306"/>
    </location>
</feature>
<reference evidence="3" key="1">
    <citation type="submission" date="2024-02" db="UniProtKB">
        <authorList>
            <consortium name="WormBaseParasite"/>
        </authorList>
    </citation>
    <scope>IDENTIFICATION</scope>
</reference>
<organism evidence="2 3">
    <name type="scientific">Mesorhabditis belari</name>
    <dbReference type="NCBI Taxonomy" id="2138241"/>
    <lineage>
        <taxon>Eukaryota</taxon>
        <taxon>Metazoa</taxon>
        <taxon>Ecdysozoa</taxon>
        <taxon>Nematoda</taxon>
        <taxon>Chromadorea</taxon>
        <taxon>Rhabditida</taxon>
        <taxon>Rhabditina</taxon>
        <taxon>Rhabditomorpha</taxon>
        <taxon>Rhabditoidea</taxon>
        <taxon>Rhabditidae</taxon>
        <taxon>Mesorhabditinae</taxon>
        <taxon>Mesorhabditis</taxon>
    </lineage>
</organism>
<feature type="region of interest" description="Disordered" evidence="1">
    <location>
        <begin position="263"/>
        <end position="306"/>
    </location>
</feature>
<sequence length="306" mass="35384">MLLQYEDQAGFDTAYRVDLCAEFEDAFKFGSFVEKLTRLAGYHHVQPPDRDLSPNTTSDYENEDDMNESDIRENSLNQHQISESRSEKEMDRPLIKFTEECALRYTFAQSHFEVYHPETGTTWRFLHAAIRQRGYKLNPRGRAPRADRSRFFLFNVTLQARKTAVRARRAAQYVDVGPCDVEFDRKLIDRIYSHQRALSLSTKDRLKPYAPEQSEFPMMATDSSPSHLQNPLVPYLSTTMQAKYLRRQQAPLFHVQHHPELADRNGANVLGGSDRLSVRQRTKSEDERNAADHEESSTLTSGNPDH</sequence>